<accession>A0ABV0G7B5</accession>
<protein>
    <submittedName>
        <fullName evidence="2">SIS domain-containing protein</fullName>
    </submittedName>
</protein>
<gene>
    <name evidence="2" type="ORF">ABDJ85_19285</name>
</gene>
<dbReference type="RefSeq" id="WP_347706436.1">
    <property type="nucleotide sequence ID" value="NZ_JBDPZD010000009.1"/>
</dbReference>
<dbReference type="PANTHER" id="PTHR30390:SF6">
    <property type="entry name" value="DNAA INITIATOR-ASSOCIATING PROTEIN DIAA"/>
    <property type="match status" value="1"/>
</dbReference>
<dbReference type="PANTHER" id="PTHR30390">
    <property type="entry name" value="SEDOHEPTULOSE 7-PHOSPHATE ISOMERASE / DNAA INITIATOR-ASSOCIATING FACTOR FOR REPLICATION INITIATION"/>
    <property type="match status" value="1"/>
</dbReference>
<keyword evidence="3" id="KW-1185">Reference proteome</keyword>
<name>A0ABV0G7B5_9BURK</name>
<dbReference type="InterPro" id="IPR050099">
    <property type="entry name" value="SIS_GmhA/DiaA_subfam"/>
</dbReference>
<dbReference type="Pfam" id="PF13580">
    <property type="entry name" value="SIS_2"/>
    <property type="match status" value="1"/>
</dbReference>
<reference evidence="2 3" key="1">
    <citation type="submission" date="2024-05" db="EMBL/GenBank/DDBJ databases">
        <title>Roseateles sp. DJS-2-20 16S ribosomal RNA gene Genome sequencing and assembly.</title>
        <authorList>
            <person name="Woo H."/>
        </authorList>
    </citation>
    <scope>NUCLEOTIDE SEQUENCE [LARGE SCALE GENOMIC DNA]</scope>
    <source>
        <strain evidence="2 3">DJS-2-20</strain>
    </source>
</reference>
<dbReference type="InterPro" id="IPR001347">
    <property type="entry name" value="SIS_dom"/>
</dbReference>
<evidence type="ECO:0000259" key="1">
    <source>
        <dbReference type="PROSITE" id="PS51464"/>
    </source>
</evidence>
<feature type="domain" description="SIS" evidence="1">
    <location>
        <begin position="35"/>
        <end position="184"/>
    </location>
</feature>
<dbReference type="SUPFAM" id="SSF53697">
    <property type="entry name" value="SIS domain"/>
    <property type="match status" value="1"/>
</dbReference>
<dbReference type="Proteomes" id="UP001495147">
    <property type="component" value="Unassembled WGS sequence"/>
</dbReference>
<evidence type="ECO:0000313" key="3">
    <source>
        <dbReference type="Proteomes" id="UP001495147"/>
    </source>
</evidence>
<evidence type="ECO:0000313" key="2">
    <source>
        <dbReference type="EMBL" id="MEO3693622.1"/>
    </source>
</evidence>
<organism evidence="2 3">
    <name type="scientific">Roseateles paludis</name>
    <dbReference type="NCBI Taxonomy" id="3145238"/>
    <lineage>
        <taxon>Bacteria</taxon>
        <taxon>Pseudomonadati</taxon>
        <taxon>Pseudomonadota</taxon>
        <taxon>Betaproteobacteria</taxon>
        <taxon>Burkholderiales</taxon>
        <taxon>Sphaerotilaceae</taxon>
        <taxon>Roseateles</taxon>
    </lineage>
</organism>
<dbReference type="PROSITE" id="PS51464">
    <property type="entry name" value="SIS"/>
    <property type="match status" value="1"/>
</dbReference>
<comment type="caution">
    <text evidence="2">The sequence shown here is derived from an EMBL/GenBank/DDBJ whole genome shotgun (WGS) entry which is preliminary data.</text>
</comment>
<dbReference type="Gene3D" id="3.40.50.10490">
    <property type="entry name" value="Glucose-6-phosphate isomerase like protein, domain 1"/>
    <property type="match status" value="1"/>
</dbReference>
<dbReference type="InterPro" id="IPR046348">
    <property type="entry name" value="SIS_dom_sf"/>
</dbReference>
<proteinExistence type="predicted"/>
<sequence>MLEQRVQQHFFESADLLYQVAEQLGRPLAFAAQMITDALTGGHRVLTVAQGHAALDADYLAARLAGRFEQDRPGLAAWSLPAQTRAGLDLSRLLQAQGHPGDVLVVIEPEASRAPAWAEVLATAHGQEMFVVALTADDWRGQLQDTDLQLRVSAPRAARVVETQRVLVHALCDAIDQLLLGSEE</sequence>
<dbReference type="EMBL" id="JBDPZD010000009">
    <property type="protein sequence ID" value="MEO3693622.1"/>
    <property type="molecule type" value="Genomic_DNA"/>
</dbReference>